<evidence type="ECO:0000313" key="19">
    <source>
        <dbReference type="Proteomes" id="UP000190092"/>
    </source>
</evidence>
<dbReference type="InterPro" id="IPR003660">
    <property type="entry name" value="HAMP_dom"/>
</dbReference>
<keyword evidence="4" id="KW-1003">Cell membrane</keyword>
<dbReference type="InterPro" id="IPR004358">
    <property type="entry name" value="Sig_transdc_His_kin-like_C"/>
</dbReference>
<dbReference type="GO" id="GO:0005524">
    <property type="term" value="F:ATP binding"/>
    <property type="evidence" value="ECO:0007669"/>
    <property type="project" value="UniProtKB-KW"/>
</dbReference>
<evidence type="ECO:0000313" key="18">
    <source>
        <dbReference type="EMBL" id="SKA40657.1"/>
    </source>
</evidence>
<dbReference type="Proteomes" id="UP000190092">
    <property type="component" value="Unassembled WGS sequence"/>
</dbReference>
<dbReference type="InterPro" id="IPR003594">
    <property type="entry name" value="HATPase_dom"/>
</dbReference>
<keyword evidence="9" id="KW-0547">Nucleotide-binding</keyword>
<dbReference type="AlphaFoldDB" id="A0A1T4TJN5"/>
<dbReference type="SMART" id="SM00304">
    <property type="entry name" value="HAMP"/>
    <property type="match status" value="1"/>
</dbReference>
<dbReference type="PROSITE" id="PS50885">
    <property type="entry name" value="HAMP"/>
    <property type="match status" value="1"/>
</dbReference>
<dbReference type="GO" id="GO:0000155">
    <property type="term" value="F:phosphorelay sensor kinase activity"/>
    <property type="evidence" value="ECO:0007669"/>
    <property type="project" value="InterPro"/>
</dbReference>
<dbReference type="Pfam" id="PF00672">
    <property type="entry name" value="HAMP"/>
    <property type="match status" value="1"/>
</dbReference>
<dbReference type="Pfam" id="PF02518">
    <property type="entry name" value="HATPase_c"/>
    <property type="match status" value="1"/>
</dbReference>
<dbReference type="GO" id="GO:0005886">
    <property type="term" value="C:plasma membrane"/>
    <property type="evidence" value="ECO:0007669"/>
    <property type="project" value="UniProtKB-SubCell"/>
</dbReference>
<dbReference type="STRING" id="225324.SAMN02745126_06400"/>
<evidence type="ECO:0000256" key="13">
    <source>
        <dbReference type="ARBA" id="ARBA00023012"/>
    </source>
</evidence>
<name>A0A1T4TJN5_9HYPH</name>
<reference evidence="19" key="1">
    <citation type="submission" date="2017-02" db="EMBL/GenBank/DDBJ databases">
        <authorList>
            <person name="Varghese N."/>
            <person name="Submissions S."/>
        </authorList>
    </citation>
    <scope>NUCLEOTIDE SEQUENCE [LARGE SCALE GENOMIC DNA]</scope>
    <source>
        <strain evidence="19">ATCC 27094</strain>
    </source>
</reference>
<keyword evidence="13" id="KW-0902">Two-component regulatory system</keyword>
<keyword evidence="5" id="KW-0997">Cell inner membrane</keyword>
<comment type="catalytic activity">
    <reaction evidence="1">
        <text>ATP + protein L-histidine = ADP + protein N-phospho-L-histidine.</text>
        <dbReference type="EC" id="2.7.13.3"/>
    </reaction>
</comment>
<dbReference type="SMART" id="SM00387">
    <property type="entry name" value="HATPase_c"/>
    <property type="match status" value="1"/>
</dbReference>
<feature type="domain" description="Histidine kinase" evidence="16">
    <location>
        <begin position="256"/>
        <end position="455"/>
    </location>
</feature>
<evidence type="ECO:0000256" key="4">
    <source>
        <dbReference type="ARBA" id="ARBA00022475"/>
    </source>
</evidence>
<dbReference type="CDD" id="cd00082">
    <property type="entry name" value="HisKA"/>
    <property type="match status" value="1"/>
</dbReference>
<dbReference type="OrthoDB" id="9804645at2"/>
<dbReference type="Gene3D" id="3.30.565.10">
    <property type="entry name" value="Histidine kinase-like ATPase, C-terminal domain"/>
    <property type="match status" value="1"/>
</dbReference>
<evidence type="ECO:0000259" key="17">
    <source>
        <dbReference type="PROSITE" id="PS50885"/>
    </source>
</evidence>
<organism evidence="18 19">
    <name type="scientific">Enhydrobacter aerosaccus</name>
    <dbReference type="NCBI Taxonomy" id="225324"/>
    <lineage>
        <taxon>Bacteria</taxon>
        <taxon>Pseudomonadati</taxon>
        <taxon>Pseudomonadota</taxon>
        <taxon>Alphaproteobacteria</taxon>
        <taxon>Hyphomicrobiales</taxon>
        <taxon>Enhydrobacter</taxon>
    </lineage>
</organism>
<evidence type="ECO:0000256" key="10">
    <source>
        <dbReference type="ARBA" id="ARBA00022777"/>
    </source>
</evidence>
<dbReference type="PROSITE" id="PS50109">
    <property type="entry name" value="HIS_KIN"/>
    <property type="match status" value="1"/>
</dbReference>
<sequence>MRRLFATVSAFVDSLQGRLTLLLTVGLAASAILSLLVAEQSRKRDFEQARLDRVIASTADIADRLQRDPDHTTQALRNYDILGAQFAPQPVKLELPNRFLTSLLTARLGAHAQPQAAQVPSNLCFPEGLDLSSRAAGADSHFLDCWYVYFVDNKGVSRELAFDFPPLPTPHSSTLDPIYLLGILMASGVLSFLVARFVTKPLRRLTDAARGFSLSADPEPIPVLGPTEVRAALGTFNLMQTRIRDGVRERTHILAAIAHDLQTPLTRLRLRLEQVVEPVLREHLIADLATMQTLVKDGLELARSSENREPWSVVEIDTLLSSLCEDAAEFGSDVRFTGGCGARVRVKPNALARCITNLIDNAVKYGGDAEVYCVLEGTGVEVRIRDHGPGIDEQLLPTIFEPFVRRNTSRSRETGGTGIGLTIARAQAATFGATIAVANHVKGGTLATVRIVLER</sequence>
<dbReference type="PANTHER" id="PTHR44936">
    <property type="entry name" value="SENSOR PROTEIN CREC"/>
    <property type="match status" value="1"/>
</dbReference>
<evidence type="ECO:0000256" key="15">
    <source>
        <dbReference type="SAM" id="Phobius"/>
    </source>
</evidence>
<keyword evidence="14 15" id="KW-0472">Membrane</keyword>
<comment type="subcellular location">
    <subcellularLocation>
        <location evidence="2">Cell inner membrane</location>
        <topology evidence="2">Multi-pass membrane protein</topology>
    </subcellularLocation>
</comment>
<dbReference type="InterPro" id="IPR005467">
    <property type="entry name" value="His_kinase_dom"/>
</dbReference>
<dbReference type="SMART" id="SM00388">
    <property type="entry name" value="HisKA"/>
    <property type="match status" value="1"/>
</dbReference>
<evidence type="ECO:0000256" key="12">
    <source>
        <dbReference type="ARBA" id="ARBA00022989"/>
    </source>
</evidence>
<dbReference type="EMBL" id="FUWJ01000019">
    <property type="protein sequence ID" value="SKA40657.1"/>
    <property type="molecule type" value="Genomic_DNA"/>
</dbReference>
<evidence type="ECO:0000256" key="3">
    <source>
        <dbReference type="ARBA" id="ARBA00012438"/>
    </source>
</evidence>
<feature type="domain" description="HAMP" evidence="17">
    <location>
        <begin position="196"/>
        <end position="248"/>
    </location>
</feature>
<keyword evidence="11" id="KW-0067">ATP-binding</keyword>
<evidence type="ECO:0000256" key="11">
    <source>
        <dbReference type="ARBA" id="ARBA00022840"/>
    </source>
</evidence>
<dbReference type="EC" id="2.7.13.3" evidence="3"/>
<dbReference type="PANTHER" id="PTHR44936:SF5">
    <property type="entry name" value="SENSOR HISTIDINE KINASE ENVZ"/>
    <property type="match status" value="1"/>
</dbReference>
<evidence type="ECO:0000256" key="6">
    <source>
        <dbReference type="ARBA" id="ARBA00022553"/>
    </source>
</evidence>
<proteinExistence type="predicted"/>
<evidence type="ECO:0000256" key="9">
    <source>
        <dbReference type="ARBA" id="ARBA00022741"/>
    </source>
</evidence>
<dbReference type="InterPro" id="IPR003661">
    <property type="entry name" value="HisK_dim/P_dom"/>
</dbReference>
<dbReference type="CDD" id="cd00075">
    <property type="entry name" value="HATPase"/>
    <property type="match status" value="1"/>
</dbReference>
<evidence type="ECO:0000256" key="5">
    <source>
        <dbReference type="ARBA" id="ARBA00022519"/>
    </source>
</evidence>
<evidence type="ECO:0000256" key="7">
    <source>
        <dbReference type="ARBA" id="ARBA00022679"/>
    </source>
</evidence>
<dbReference type="SUPFAM" id="SSF55874">
    <property type="entry name" value="ATPase domain of HSP90 chaperone/DNA topoisomerase II/histidine kinase"/>
    <property type="match status" value="1"/>
</dbReference>
<keyword evidence="7" id="KW-0808">Transferase</keyword>
<dbReference type="InterPro" id="IPR036097">
    <property type="entry name" value="HisK_dim/P_sf"/>
</dbReference>
<protein>
    <recommendedName>
        <fullName evidence="3">histidine kinase</fullName>
        <ecNumber evidence="3">2.7.13.3</ecNumber>
    </recommendedName>
</protein>
<accession>A0A1T4TJN5</accession>
<dbReference type="InterPro" id="IPR050980">
    <property type="entry name" value="2C_sensor_his_kinase"/>
</dbReference>
<keyword evidence="19" id="KW-1185">Reference proteome</keyword>
<dbReference type="SUPFAM" id="SSF47384">
    <property type="entry name" value="Homodimeric domain of signal transducing histidine kinase"/>
    <property type="match status" value="1"/>
</dbReference>
<dbReference type="RefSeq" id="WP_085938129.1">
    <property type="nucleotide sequence ID" value="NZ_FUWJ01000019.1"/>
</dbReference>
<evidence type="ECO:0000256" key="8">
    <source>
        <dbReference type="ARBA" id="ARBA00022692"/>
    </source>
</evidence>
<keyword evidence="10 18" id="KW-0418">Kinase</keyword>
<dbReference type="Gene3D" id="1.10.287.130">
    <property type="match status" value="1"/>
</dbReference>
<dbReference type="PRINTS" id="PR00344">
    <property type="entry name" value="BCTRLSENSOR"/>
</dbReference>
<keyword evidence="8 15" id="KW-0812">Transmembrane</keyword>
<keyword evidence="6" id="KW-0597">Phosphoprotein</keyword>
<gene>
    <name evidence="18" type="ORF">SAMN02745126_06400</name>
</gene>
<evidence type="ECO:0000256" key="1">
    <source>
        <dbReference type="ARBA" id="ARBA00000085"/>
    </source>
</evidence>
<dbReference type="InterPro" id="IPR036890">
    <property type="entry name" value="HATPase_C_sf"/>
</dbReference>
<evidence type="ECO:0000256" key="2">
    <source>
        <dbReference type="ARBA" id="ARBA00004429"/>
    </source>
</evidence>
<feature type="transmembrane region" description="Helical" evidence="15">
    <location>
        <begin position="178"/>
        <end position="198"/>
    </location>
</feature>
<evidence type="ECO:0000259" key="16">
    <source>
        <dbReference type="PROSITE" id="PS50109"/>
    </source>
</evidence>
<evidence type="ECO:0000256" key="14">
    <source>
        <dbReference type="ARBA" id="ARBA00023136"/>
    </source>
</evidence>
<keyword evidence="12 15" id="KW-1133">Transmembrane helix</keyword>